<dbReference type="RefSeq" id="WP_088620510.1">
    <property type="nucleotide sequence ID" value="NZ_CP022129.1"/>
</dbReference>
<accession>A0A1Z4C296</accession>
<dbReference type="SUPFAM" id="SSF52467">
    <property type="entry name" value="DHS-like NAD/FAD-binding domain"/>
    <property type="match status" value="1"/>
</dbReference>
<protein>
    <submittedName>
        <fullName evidence="1">Uncharacterized protein</fullName>
    </submittedName>
</protein>
<dbReference type="Pfam" id="PF13289">
    <property type="entry name" value="SIR2_2"/>
    <property type="match status" value="1"/>
</dbReference>
<organism evidence="1 2">
    <name type="scientific">Methylovulum psychrotolerans</name>
    <dbReference type="NCBI Taxonomy" id="1704499"/>
    <lineage>
        <taxon>Bacteria</taxon>
        <taxon>Pseudomonadati</taxon>
        <taxon>Pseudomonadota</taxon>
        <taxon>Gammaproteobacteria</taxon>
        <taxon>Methylococcales</taxon>
        <taxon>Methylococcaceae</taxon>
        <taxon>Methylovulum</taxon>
    </lineage>
</organism>
<keyword evidence="2" id="KW-1185">Reference proteome</keyword>
<dbReference type="Gene3D" id="3.40.50.1220">
    <property type="entry name" value="TPP-binding domain"/>
    <property type="match status" value="1"/>
</dbReference>
<dbReference type="InterPro" id="IPR029035">
    <property type="entry name" value="DHS-like_NAD/FAD-binding_dom"/>
</dbReference>
<dbReference type="SUPFAM" id="SSF48452">
    <property type="entry name" value="TPR-like"/>
    <property type="match status" value="1"/>
</dbReference>
<dbReference type="EMBL" id="CP022129">
    <property type="protein sequence ID" value="ASF47640.1"/>
    <property type="molecule type" value="Genomic_DNA"/>
</dbReference>
<dbReference type="AlphaFoldDB" id="A0A1Z4C296"/>
<dbReference type="InterPro" id="IPR011990">
    <property type="entry name" value="TPR-like_helical_dom_sf"/>
</dbReference>
<name>A0A1Z4C296_9GAMM</name>
<dbReference type="OrthoDB" id="9812424at2"/>
<proteinExistence type="predicted"/>
<dbReference type="Proteomes" id="UP000197019">
    <property type="component" value="Chromosome"/>
</dbReference>
<dbReference type="Gene3D" id="1.25.40.10">
    <property type="entry name" value="Tetratricopeptide repeat domain"/>
    <property type="match status" value="1"/>
</dbReference>
<sequence length="615" mass="70838">MPPDKNLTIDIDYFLEKFKETNKCNDRKFCFLLGAGASKTSGIPLADELVDKWLRCLHTRHGKHKESNFDQWVAAEAAVELDIDGFDISRKAEFYPHVYAEIYGKDDPSMGQIEIQNIIKGKKPSIGYLLLADILTKTRHNMVVTTNFDNLVVDAFLSDRDYMEVHDQTLAHHVNNNAKHPVIAKIHGDRLFKQIHNNPPTLGESWEAALKEIFKSHYIIVIGYAGNDGGLLKILNAANIKKHNGKEAQGHGIFWMHQEDVVPRAEIEKLVREAEGKFVKIKGFDEVLYQLWKCINGPSWDTESLIKHGENMLHEKHVKYFSQNFEELKKEFAEVVERVQGKDECHQETGKAPVKNALQYSGWEPWEKKAQAEPNIALRDAIYQAALKEYPYSAELYGNYAVFLKVHRADYDNAEHYYKLAIYFNPADPINEGNYAFFLHTVRKNVPEAKRLYLKALEREPGVLENRVRFIYLLLIGQEYDEAENYAKQGWELLLKSKKYAKQNQMSETIKNGNRHNVALLALFRGIVYHHKSLDDAPALGRLKKLLHKDLDNKNLAYDAIKDVFAETVKEGKKLGLYIFLYETLKSPSDFFLILNDLPIWKEITLIDLDGAWDD</sequence>
<evidence type="ECO:0000313" key="2">
    <source>
        <dbReference type="Proteomes" id="UP000197019"/>
    </source>
</evidence>
<evidence type="ECO:0000313" key="1">
    <source>
        <dbReference type="EMBL" id="ASF47640.1"/>
    </source>
</evidence>
<gene>
    <name evidence="1" type="ORF">CEK71_17085</name>
</gene>
<reference evidence="1 2" key="1">
    <citation type="submission" date="2017-06" db="EMBL/GenBank/DDBJ databases">
        <title>Genome Sequencing of the methanotroph Methylovulum psychrotolerants str. HV10-M2 isolated from a high-altitude environment.</title>
        <authorList>
            <person name="Mateos-Rivera A."/>
        </authorList>
    </citation>
    <scope>NUCLEOTIDE SEQUENCE [LARGE SCALE GENOMIC DNA]</scope>
    <source>
        <strain evidence="1 2">HV10_M2</strain>
    </source>
</reference>
<dbReference type="KEGG" id="mpsy:CEK71_17085"/>